<evidence type="ECO:0000313" key="1">
    <source>
        <dbReference type="EMBL" id="KAF9740792.1"/>
    </source>
</evidence>
<accession>A0A9P6GRZ7</accession>
<keyword evidence="2" id="KW-1185">Reference proteome</keyword>
<organism evidence="1 2">
    <name type="scientific">Paraphaeosphaeria minitans</name>
    <dbReference type="NCBI Taxonomy" id="565426"/>
    <lineage>
        <taxon>Eukaryota</taxon>
        <taxon>Fungi</taxon>
        <taxon>Dikarya</taxon>
        <taxon>Ascomycota</taxon>
        <taxon>Pezizomycotina</taxon>
        <taxon>Dothideomycetes</taxon>
        <taxon>Pleosporomycetidae</taxon>
        <taxon>Pleosporales</taxon>
        <taxon>Massarineae</taxon>
        <taxon>Didymosphaeriaceae</taxon>
        <taxon>Paraphaeosphaeria</taxon>
    </lineage>
</organism>
<comment type="caution">
    <text evidence="1">The sequence shown here is derived from an EMBL/GenBank/DDBJ whole genome shotgun (WGS) entry which is preliminary data.</text>
</comment>
<reference evidence="1" key="1">
    <citation type="journal article" date="2020" name="Mol. Plant Microbe Interact.">
        <title>Genome Sequence of the Biocontrol Agent Coniothyrium minitans strain Conio (IMI 134523).</title>
        <authorList>
            <person name="Patel D."/>
            <person name="Shittu T.A."/>
            <person name="Baroncelli R."/>
            <person name="Muthumeenakshi S."/>
            <person name="Osborne T.H."/>
            <person name="Janganan T.K."/>
            <person name="Sreenivasaprasad S."/>
        </authorList>
    </citation>
    <scope>NUCLEOTIDE SEQUENCE</scope>
    <source>
        <strain evidence="1">Conio</strain>
    </source>
</reference>
<name>A0A9P6GRZ7_9PLEO</name>
<proteinExistence type="predicted"/>
<protein>
    <submittedName>
        <fullName evidence="1">Uncharacterized protein</fullName>
    </submittedName>
</protein>
<dbReference type="AlphaFoldDB" id="A0A9P6GRZ7"/>
<gene>
    <name evidence="1" type="ORF">PMIN01_00331</name>
</gene>
<dbReference type="Proteomes" id="UP000756921">
    <property type="component" value="Unassembled WGS sequence"/>
</dbReference>
<dbReference type="EMBL" id="WJXW01000001">
    <property type="protein sequence ID" value="KAF9740792.1"/>
    <property type="molecule type" value="Genomic_DNA"/>
</dbReference>
<evidence type="ECO:0000313" key="2">
    <source>
        <dbReference type="Proteomes" id="UP000756921"/>
    </source>
</evidence>
<sequence length="168" mass="18543">MGNGGLLVETTGALFRGCYDQKASSLEVGCGIYGLTTIMTDPGFMHDLVAERLGTESRDKLYQLQCFGDRIHGQSLRLPDAVLEFYVNHSHRVPSALQIIDIDELNLTLSQFVGDDPLLAMSELETTDIEGLKRFCTRLGAALSDYSKELPKTGSLKWNSPDTINTRN</sequence>
<dbReference type="OrthoDB" id="10517343at2759"/>